<evidence type="ECO:0000313" key="6">
    <source>
        <dbReference type="EMBL" id="AOM82181.1"/>
    </source>
</evidence>
<protein>
    <submittedName>
        <fullName evidence="6">ABC-type transporter, ATPase component</fullName>
    </submittedName>
</protein>
<reference evidence="6 7" key="1">
    <citation type="submission" date="2015-08" db="EMBL/GenBank/DDBJ databases">
        <title>The complete genome sequence of Bacillus beveridgei MLTeJB.</title>
        <authorList>
            <person name="Hanson T.E."/>
            <person name="Mesa C."/>
            <person name="Basesman S.M."/>
            <person name="Oremland R.S."/>
        </authorList>
    </citation>
    <scope>NUCLEOTIDE SEQUENCE [LARGE SCALE GENOMIC DNA]</scope>
    <source>
        <strain evidence="6 7">MLTeJB</strain>
    </source>
</reference>
<dbReference type="SMART" id="SM00382">
    <property type="entry name" value="AAA"/>
    <property type="match status" value="1"/>
</dbReference>
<dbReference type="AlphaFoldDB" id="A0A1D7QT53"/>
<dbReference type="InterPro" id="IPR003439">
    <property type="entry name" value="ABC_transporter-like_ATP-bd"/>
</dbReference>
<dbReference type="SUPFAM" id="SSF52540">
    <property type="entry name" value="P-loop containing nucleoside triphosphate hydrolases"/>
    <property type="match status" value="1"/>
</dbReference>
<proteinExistence type="predicted"/>
<dbReference type="RefSeq" id="WP_069364296.1">
    <property type="nucleotide sequence ID" value="NZ_CP012502.1"/>
</dbReference>
<evidence type="ECO:0000313" key="7">
    <source>
        <dbReference type="Proteomes" id="UP000094463"/>
    </source>
</evidence>
<dbReference type="Gene3D" id="3.40.50.300">
    <property type="entry name" value="P-loop containing nucleotide triphosphate hydrolases"/>
    <property type="match status" value="1"/>
</dbReference>
<evidence type="ECO:0000256" key="3">
    <source>
        <dbReference type="ARBA" id="ARBA00022840"/>
    </source>
</evidence>
<dbReference type="EMBL" id="CP012502">
    <property type="protein sequence ID" value="AOM82181.1"/>
    <property type="molecule type" value="Genomic_DNA"/>
</dbReference>
<dbReference type="PANTHER" id="PTHR42788">
    <property type="entry name" value="TAURINE IMPORT ATP-BINDING PROTEIN-RELATED"/>
    <property type="match status" value="1"/>
</dbReference>
<keyword evidence="4" id="KW-1278">Translocase</keyword>
<accession>A0A1D7QT53</accession>
<dbReference type="PATRIC" id="fig|632773.3.peg.856"/>
<dbReference type="InterPro" id="IPR017871">
    <property type="entry name" value="ABC_transporter-like_CS"/>
</dbReference>
<dbReference type="OrthoDB" id="9802264at2"/>
<evidence type="ECO:0000256" key="4">
    <source>
        <dbReference type="ARBA" id="ARBA00022967"/>
    </source>
</evidence>
<keyword evidence="1" id="KW-0813">Transport</keyword>
<sequence length="281" mass="31333">MEEVVMKELEKTFPGADGQPGNTVFRDVDLHIKKGEFVSLLGPSGCGKSTLLNIVAGLDQPTNGEVRAGHRVIEAPGSDRGVVFQEAALMPWLTVKDNVIFGMRKGYSKAEASDRADSYLKMVHLTRFHGSYPHELSGGMKQRVAIARALAMNPNILLMDEPFGALDEQTRMMLHKEIDAIWRETRKTILFVTHNIRESILLSDRIVLMGTRPGGIRKIFKVPLERPRSLASPELVALEEEIMEILGKEIDKVMKEEIGDDYTATENRVLSGDDRYMGDGI</sequence>
<dbReference type="Proteomes" id="UP000094463">
    <property type="component" value="Chromosome"/>
</dbReference>
<keyword evidence="2" id="KW-0547">Nucleotide-binding</keyword>
<evidence type="ECO:0000256" key="2">
    <source>
        <dbReference type="ARBA" id="ARBA00022741"/>
    </source>
</evidence>
<keyword evidence="3" id="KW-0067">ATP-binding</keyword>
<dbReference type="InterPro" id="IPR027417">
    <property type="entry name" value="P-loop_NTPase"/>
</dbReference>
<dbReference type="GO" id="GO:0005524">
    <property type="term" value="F:ATP binding"/>
    <property type="evidence" value="ECO:0007669"/>
    <property type="project" value="UniProtKB-KW"/>
</dbReference>
<organism evidence="6 7">
    <name type="scientific">Salisediminibacterium beveridgei</name>
    <dbReference type="NCBI Taxonomy" id="632773"/>
    <lineage>
        <taxon>Bacteria</taxon>
        <taxon>Bacillati</taxon>
        <taxon>Bacillota</taxon>
        <taxon>Bacilli</taxon>
        <taxon>Bacillales</taxon>
        <taxon>Bacillaceae</taxon>
        <taxon>Salisediminibacterium</taxon>
    </lineage>
</organism>
<gene>
    <name evidence="6" type="primary">tauB</name>
    <name evidence="6" type="ORF">BBEV_0810</name>
</gene>
<dbReference type="InterPro" id="IPR050166">
    <property type="entry name" value="ABC_transporter_ATP-bind"/>
</dbReference>
<dbReference type="PANTHER" id="PTHR42788:SF13">
    <property type="entry name" value="ALIPHATIC SULFONATES IMPORT ATP-BINDING PROTEIN SSUB"/>
    <property type="match status" value="1"/>
</dbReference>
<feature type="domain" description="ABC transporter" evidence="5">
    <location>
        <begin position="4"/>
        <end position="236"/>
    </location>
</feature>
<dbReference type="KEGG" id="bbev:BBEV_0810"/>
<dbReference type="PROSITE" id="PS50893">
    <property type="entry name" value="ABC_TRANSPORTER_2"/>
    <property type="match status" value="1"/>
</dbReference>
<dbReference type="GO" id="GO:0016887">
    <property type="term" value="F:ATP hydrolysis activity"/>
    <property type="evidence" value="ECO:0007669"/>
    <property type="project" value="InterPro"/>
</dbReference>
<keyword evidence="7" id="KW-1185">Reference proteome</keyword>
<dbReference type="CDD" id="cd03293">
    <property type="entry name" value="ABC_NrtD_SsuB_transporters"/>
    <property type="match status" value="1"/>
</dbReference>
<dbReference type="InterPro" id="IPR003593">
    <property type="entry name" value="AAA+_ATPase"/>
</dbReference>
<dbReference type="STRING" id="632773.BBEV_0810"/>
<name>A0A1D7QT53_9BACI</name>
<dbReference type="Pfam" id="PF00005">
    <property type="entry name" value="ABC_tran"/>
    <property type="match status" value="1"/>
</dbReference>
<evidence type="ECO:0000259" key="5">
    <source>
        <dbReference type="PROSITE" id="PS50893"/>
    </source>
</evidence>
<evidence type="ECO:0000256" key="1">
    <source>
        <dbReference type="ARBA" id="ARBA00022448"/>
    </source>
</evidence>
<dbReference type="PROSITE" id="PS00211">
    <property type="entry name" value="ABC_TRANSPORTER_1"/>
    <property type="match status" value="1"/>
</dbReference>